<comment type="caution">
    <text evidence="2">The sequence shown here is derived from an EMBL/GenBank/DDBJ whole genome shotgun (WGS) entry which is preliminary data.</text>
</comment>
<feature type="compositionally biased region" description="Basic and acidic residues" evidence="1">
    <location>
        <begin position="821"/>
        <end position="837"/>
    </location>
</feature>
<evidence type="ECO:0000313" key="2">
    <source>
        <dbReference type="EMBL" id="GAA1948900.1"/>
    </source>
</evidence>
<feature type="compositionally biased region" description="Basic and acidic residues" evidence="1">
    <location>
        <begin position="24"/>
        <end position="34"/>
    </location>
</feature>
<feature type="compositionally biased region" description="Pro residues" evidence="1">
    <location>
        <begin position="756"/>
        <end position="768"/>
    </location>
</feature>
<proteinExistence type="predicted"/>
<sequence>MARGFFRRGRVPEQPAAAPAGEAAADRPVRRADGGWRSVRPLGPTVQRLATMSDGLRFRDGLSAWQNPSQRIEMGHAVSAEAPTGLTAGLVRTGARSARAPQPGLPQPVVYRVPPESDAEYDEPSASGAEAAGHGQAAEPTPVSRRAGTAAAPVAAARDSATGGQSFVETPGPVAGTGRSPVPRGRLTVARSADPVRRLPVAPARTGQPSAARPTLGTWTAAGEPAVADRVEPARTGPAPALPVATGPAPEAAVHAESPAVPAEVQRATTAGDVQPASPASSSSSSSAGHPAASPAAASPTSVQRSAAGSDSPAPAVPKSTSDDSPSSPAEPGIGAPLTALPSTALFIAGDRRPDESSGPAVTPNRPLLPRTGAIQRLASGSTGTEDGAARAAAAPEAARLPVVSGERDTPDQATTAPPPAAASERAASITGGGTPVHRAAAPSASDGPVAGREISRSPVGEPMTGLPATAKVAHTERATDSHGDTDDAAGVPARPTTAHRPLLPESATPQRLAAHPGATEVDSTGQPSTVVRPGVLPVVAGRQPAPDGRASGVTGSSGGIAAGAAPSGEHGTPVRSGPGAPAGRANRVIPIARMATAAAVRMRGLLSQRPLVPESGSTAGGDPGTGIGPLPVASSRSKVVPARWAGDAERPVTGASGPAATDKTAATSVQRAAAGPNQTSATDTPAARSRPVRRSHTGSTAPGSWSGSAAHLPASAPNWPSRQGALLADAPAPGRPAADRLAVASGTAGGQSSAPPVPVRWVPPPAPSSKTSASEAPAAYTAVQRSPDDAKSSVSHGTGGTTTAVTAQEVVTESGGGQPDARREEQEYDERGKTEELTQQIVDTVMRLMRAELRFGKERSGRLHQRRR</sequence>
<evidence type="ECO:0000313" key="3">
    <source>
        <dbReference type="Proteomes" id="UP001501116"/>
    </source>
</evidence>
<feature type="compositionally biased region" description="Polar residues" evidence="1">
    <location>
        <begin position="665"/>
        <end position="684"/>
    </location>
</feature>
<keyword evidence="3" id="KW-1185">Reference proteome</keyword>
<feature type="compositionally biased region" description="Gly residues" evidence="1">
    <location>
        <begin position="619"/>
        <end position="628"/>
    </location>
</feature>
<feature type="compositionally biased region" description="Low complexity" evidence="1">
    <location>
        <begin position="124"/>
        <end position="161"/>
    </location>
</feature>
<evidence type="ECO:0000256" key="1">
    <source>
        <dbReference type="SAM" id="MobiDB-lite"/>
    </source>
</evidence>
<feature type="compositionally biased region" description="Low complexity" evidence="1">
    <location>
        <begin position="725"/>
        <end position="743"/>
    </location>
</feature>
<feature type="compositionally biased region" description="Polar residues" evidence="1">
    <location>
        <begin position="698"/>
        <end position="708"/>
    </location>
</feature>
<feature type="compositionally biased region" description="Low complexity" evidence="1">
    <location>
        <begin position="769"/>
        <end position="780"/>
    </location>
</feature>
<feature type="region of interest" description="Disordered" evidence="1">
    <location>
        <begin position="93"/>
        <end position="585"/>
    </location>
</feature>
<reference evidence="3" key="1">
    <citation type="journal article" date="2019" name="Int. J. Syst. Evol. Microbiol.">
        <title>The Global Catalogue of Microorganisms (GCM) 10K type strain sequencing project: providing services to taxonomists for standard genome sequencing and annotation.</title>
        <authorList>
            <consortium name="The Broad Institute Genomics Platform"/>
            <consortium name="The Broad Institute Genome Sequencing Center for Infectious Disease"/>
            <person name="Wu L."/>
            <person name="Ma J."/>
        </authorList>
    </citation>
    <scope>NUCLEOTIDE SEQUENCE [LARGE SCALE GENOMIC DNA]</scope>
    <source>
        <strain evidence="3">JCM 14545</strain>
    </source>
</reference>
<protein>
    <recommendedName>
        <fullName evidence="4">Syndecan 1</fullName>
    </recommendedName>
</protein>
<feature type="compositionally biased region" description="Low complexity" evidence="1">
    <location>
        <begin position="12"/>
        <end position="23"/>
    </location>
</feature>
<dbReference type="EMBL" id="BAAANN010000005">
    <property type="protein sequence ID" value="GAA1948900.1"/>
    <property type="molecule type" value="Genomic_DNA"/>
</dbReference>
<feature type="region of interest" description="Disordered" evidence="1">
    <location>
        <begin position="1"/>
        <end position="40"/>
    </location>
</feature>
<evidence type="ECO:0008006" key="4">
    <source>
        <dbReference type="Google" id="ProtNLM"/>
    </source>
</evidence>
<feature type="compositionally biased region" description="Low complexity" evidence="1">
    <location>
        <begin position="412"/>
        <end position="430"/>
    </location>
</feature>
<feature type="compositionally biased region" description="Basic and acidic residues" evidence="1">
    <location>
        <begin position="474"/>
        <end position="486"/>
    </location>
</feature>
<dbReference type="Proteomes" id="UP001501116">
    <property type="component" value="Unassembled WGS sequence"/>
</dbReference>
<accession>A0ABP5BQW7</accession>
<gene>
    <name evidence="2" type="ORF">GCM10009754_16750</name>
</gene>
<dbReference type="RefSeq" id="WP_344415286.1">
    <property type="nucleotide sequence ID" value="NZ_BAAANN010000005.1"/>
</dbReference>
<feature type="compositionally biased region" description="Low complexity" evidence="1">
    <location>
        <begin position="390"/>
        <end position="400"/>
    </location>
</feature>
<organism evidence="2 3">
    <name type="scientific">Amycolatopsis minnesotensis</name>
    <dbReference type="NCBI Taxonomy" id="337894"/>
    <lineage>
        <taxon>Bacteria</taxon>
        <taxon>Bacillati</taxon>
        <taxon>Actinomycetota</taxon>
        <taxon>Actinomycetes</taxon>
        <taxon>Pseudonocardiales</taxon>
        <taxon>Pseudonocardiaceae</taxon>
        <taxon>Amycolatopsis</taxon>
    </lineage>
</organism>
<name>A0ABP5BQW7_9PSEU</name>
<feature type="compositionally biased region" description="Low complexity" evidence="1">
    <location>
        <begin position="276"/>
        <end position="302"/>
    </location>
</feature>
<feature type="region of interest" description="Disordered" evidence="1">
    <location>
        <begin position="609"/>
        <end position="840"/>
    </location>
</feature>
<feature type="compositionally biased region" description="Low complexity" evidence="1">
    <location>
        <begin position="802"/>
        <end position="814"/>
    </location>
</feature>